<dbReference type="InterPro" id="IPR056884">
    <property type="entry name" value="NPHP3-like_N"/>
</dbReference>
<evidence type="ECO:0000313" key="4">
    <source>
        <dbReference type="EMBL" id="KAF5855116.1"/>
    </source>
</evidence>
<dbReference type="PANTHER" id="PTHR10039">
    <property type="entry name" value="AMELOGENIN"/>
    <property type="match status" value="1"/>
</dbReference>
<dbReference type="InterPro" id="IPR031348">
    <property type="entry name" value="PigL_N"/>
</dbReference>
<dbReference type="InterPro" id="IPR007111">
    <property type="entry name" value="NACHT_NTPase"/>
</dbReference>
<organism evidence="4 5">
    <name type="scientific">Petromyces alliaceus</name>
    <name type="common">Aspergillus alliaceus</name>
    <dbReference type="NCBI Taxonomy" id="209559"/>
    <lineage>
        <taxon>Eukaryota</taxon>
        <taxon>Fungi</taxon>
        <taxon>Dikarya</taxon>
        <taxon>Ascomycota</taxon>
        <taxon>Pezizomycotina</taxon>
        <taxon>Eurotiomycetes</taxon>
        <taxon>Eurotiomycetidae</taxon>
        <taxon>Eurotiales</taxon>
        <taxon>Aspergillaceae</taxon>
        <taxon>Aspergillus</taxon>
        <taxon>Aspergillus subgen. Circumdati</taxon>
    </lineage>
</organism>
<keyword evidence="2" id="KW-0175">Coiled coil</keyword>
<dbReference type="PROSITE" id="PS50837">
    <property type="entry name" value="NACHT"/>
    <property type="match status" value="1"/>
</dbReference>
<keyword evidence="1" id="KW-0677">Repeat</keyword>
<evidence type="ECO:0000256" key="2">
    <source>
        <dbReference type="SAM" id="Coils"/>
    </source>
</evidence>
<accession>A0A8H5ZRK5</accession>
<dbReference type="PANTHER" id="PTHR10039:SF17">
    <property type="entry name" value="FUNGAL STAND N-TERMINAL GOODBYE DOMAIN-CONTAINING PROTEIN-RELATED"/>
    <property type="match status" value="1"/>
</dbReference>
<gene>
    <name evidence="4" type="ORF">ETB97_010035</name>
</gene>
<dbReference type="Proteomes" id="UP000541154">
    <property type="component" value="Unassembled WGS sequence"/>
</dbReference>
<dbReference type="InterPro" id="IPR027417">
    <property type="entry name" value="P-loop_NTPase"/>
</dbReference>
<sequence>MDPLSGAASVIAVVQLTDRIVQICGKYLNSVRNAKEDIQQFQLEIVALTQVLRSLNELLRGPDGAKLLVTQDLANNIAKCSSALTKLKERIEPETTQRQMRKWGLRALKWPLTRSELEKSADEIQRYTTMFSLALQVDQTRTTNLIDQKIDISRLQTAEGAAFDSYANRHGECLPGTRTDLLQEIEDWTKAPHGKPIYWLNGMAGTGKSTISRTIASRLKEQHLLGASFFFKRGEEDRGTAKRLFSTLVKDLVLNIPGMLPTVLKAIETDPRISEKALREQFEKLLLDPLLADQQGRHEVTSKVIVIDALDECDREDDIELILRLLQQFPQSTSIRIRFFLTSRPDLPIRQSFERIAGMYQDFILQDIPEPVIEHDIALYFEDQFSRIRRERLLPSTWPGEATTKQLIERAVPLFIAAVTLCLFIGDTKWNPRRRLKEILEDRSLYVSRMDSTYTPVLKQILAGQSERETQQLLTEFKEIVGVVVVLATPLSINALSQLLDRELDDVKCRLDQLHSVLNVPDNFDAPIRLLHLSFRDFLLDPENSKSQLWIDEKKVHQYLMTRCLRTMRRRLGKNICCLPSEGTLYRDIDRDSIRHYISPELRYACRYWATHLVQSYTPAKVLIDSFSFLEKHFLHWLEAMSILGFMSEVVMTIKDLELVIQVRLL</sequence>
<comment type="caution">
    <text evidence="4">The sequence shown here is derived from an EMBL/GenBank/DDBJ whole genome shotgun (WGS) entry which is preliminary data.</text>
</comment>
<dbReference type="AlphaFoldDB" id="A0A8H5ZRK5"/>
<evidence type="ECO:0000256" key="1">
    <source>
        <dbReference type="ARBA" id="ARBA00022737"/>
    </source>
</evidence>
<evidence type="ECO:0000313" key="5">
    <source>
        <dbReference type="Proteomes" id="UP000541154"/>
    </source>
</evidence>
<protein>
    <recommendedName>
        <fullName evidence="3">NACHT domain-containing protein</fullName>
    </recommendedName>
</protein>
<feature type="domain" description="NACHT" evidence="3">
    <location>
        <begin position="196"/>
        <end position="346"/>
    </location>
</feature>
<dbReference type="Pfam" id="PF17111">
    <property type="entry name" value="PigL_N"/>
    <property type="match status" value="1"/>
</dbReference>
<dbReference type="EMBL" id="SPNV01000501">
    <property type="protein sequence ID" value="KAF5855116.1"/>
    <property type="molecule type" value="Genomic_DNA"/>
</dbReference>
<proteinExistence type="predicted"/>
<evidence type="ECO:0000259" key="3">
    <source>
        <dbReference type="PROSITE" id="PS50837"/>
    </source>
</evidence>
<dbReference type="Gene3D" id="3.40.50.300">
    <property type="entry name" value="P-loop containing nucleotide triphosphate hydrolases"/>
    <property type="match status" value="1"/>
</dbReference>
<dbReference type="Pfam" id="PF24883">
    <property type="entry name" value="NPHP3_N"/>
    <property type="match status" value="1"/>
</dbReference>
<keyword evidence="5" id="KW-1185">Reference proteome</keyword>
<reference evidence="4 5" key="1">
    <citation type="submission" date="2019-04" db="EMBL/GenBank/DDBJ databases">
        <title>Aspergillus burnettii sp. nov., novel species from soil in southeast Queensland.</title>
        <authorList>
            <person name="Gilchrist C.L.M."/>
            <person name="Pitt J.I."/>
            <person name="Lange L."/>
            <person name="Lacey H.J."/>
            <person name="Vuong D."/>
            <person name="Midgley D.J."/>
            <person name="Greenfield P."/>
            <person name="Bradbury M."/>
            <person name="Lacey E."/>
            <person name="Busk P.K."/>
            <person name="Pilgaard B."/>
            <person name="Chooi Y.H."/>
            <person name="Piggott A.M."/>
        </authorList>
    </citation>
    <scope>NUCLEOTIDE SEQUENCE [LARGE SCALE GENOMIC DNA]</scope>
    <source>
        <strain evidence="4 5">FRR 5400</strain>
    </source>
</reference>
<feature type="coiled-coil region" evidence="2">
    <location>
        <begin position="31"/>
        <end position="58"/>
    </location>
</feature>
<dbReference type="SUPFAM" id="SSF52540">
    <property type="entry name" value="P-loop containing nucleoside triphosphate hydrolases"/>
    <property type="match status" value="1"/>
</dbReference>
<name>A0A8H5ZRK5_PETAA</name>